<keyword evidence="1" id="KW-0472">Membrane</keyword>
<evidence type="ECO:0000313" key="5">
    <source>
        <dbReference type="Proteomes" id="UP000435036"/>
    </source>
</evidence>
<feature type="transmembrane region" description="Helical" evidence="1">
    <location>
        <begin position="88"/>
        <end position="105"/>
    </location>
</feature>
<dbReference type="InterPro" id="IPR032508">
    <property type="entry name" value="FecR_C"/>
</dbReference>
<proteinExistence type="predicted"/>
<dbReference type="PIRSF" id="PIRSF018266">
    <property type="entry name" value="FecR"/>
    <property type="match status" value="1"/>
</dbReference>
<evidence type="ECO:0000313" key="4">
    <source>
        <dbReference type="EMBL" id="MVZ60444.1"/>
    </source>
</evidence>
<comment type="caution">
    <text evidence="4">The sequence shown here is derived from an EMBL/GenBank/DDBJ whole genome shotgun (WGS) entry which is preliminary data.</text>
</comment>
<dbReference type="Pfam" id="PF04773">
    <property type="entry name" value="FecR"/>
    <property type="match status" value="1"/>
</dbReference>
<dbReference type="EMBL" id="WSQA01000001">
    <property type="protein sequence ID" value="MVZ60444.1"/>
    <property type="molecule type" value="Genomic_DNA"/>
</dbReference>
<dbReference type="GO" id="GO:0016989">
    <property type="term" value="F:sigma factor antagonist activity"/>
    <property type="evidence" value="ECO:0007669"/>
    <property type="project" value="TreeGrafter"/>
</dbReference>
<dbReference type="Gene3D" id="3.55.50.30">
    <property type="match status" value="1"/>
</dbReference>
<feature type="domain" description="Protein FecR C-terminal" evidence="3">
    <location>
        <begin position="314"/>
        <end position="379"/>
    </location>
</feature>
<dbReference type="Gene3D" id="2.60.120.1440">
    <property type="match status" value="1"/>
</dbReference>
<sequence length="382" mass="42988">MENNNHISQLFEKYLNNNCTKQELDELLQHFELSGNDELLKSLIESAMHTPFDPQAYEAEIKEVDQLVHQQLFEKVVQKPKVRYLKQAAYAAAAAVLLFFLLFMFKQRESNEQAISQQPTQQDIQPGQEKAILTLANGKQIELDEKHGIQTANGQISYQNGSAITQGEELQEVVLTTPLAAQYKAILPDGTAAWLNAGSSIRYPTKFTGNKRSVYITGEVYFEVAKNPSKPFFVYCDQQVLQVLGTHFNINSYGDQQAQVITTLAEGSLRVTNNSTNASRLVSPGQQASLSKNKQITLKTVNLEEVLAWKEGMFIINDQPLSHYARHIERWYDVKVDVNQVGDIRLSTIIPRNATLSQVLAAIELQTGVSFKIEGRRITARK</sequence>
<dbReference type="Proteomes" id="UP000435036">
    <property type="component" value="Unassembled WGS sequence"/>
</dbReference>
<evidence type="ECO:0000256" key="1">
    <source>
        <dbReference type="SAM" id="Phobius"/>
    </source>
</evidence>
<dbReference type="PANTHER" id="PTHR30273:SF2">
    <property type="entry name" value="PROTEIN FECR"/>
    <property type="match status" value="1"/>
</dbReference>
<name>A0A6N8KUI9_9SPHI</name>
<feature type="domain" description="FecR protein" evidence="2">
    <location>
        <begin position="175"/>
        <end position="268"/>
    </location>
</feature>
<reference evidence="4 5" key="1">
    <citation type="submission" date="2019-12" db="EMBL/GenBank/DDBJ databases">
        <authorList>
            <person name="Dong K."/>
        </authorList>
    </citation>
    <scope>NUCLEOTIDE SEQUENCE [LARGE SCALE GENOMIC DNA]</scope>
    <source>
        <strain evidence="4 5">JCM 31225</strain>
    </source>
</reference>
<dbReference type="InterPro" id="IPR006860">
    <property type="entry name" value="FecR"/>
</dbReference>
<dbReference type="Pfam" id="PF16344">
    <property type="entry name" value="FecR_C"/>
    <property type="match status" value="1"/>
</dbReference>
<evidence type="ECO:0000259" key="3">
    <source>
        <dbReference type="Pfam" id="PF16344"/>
    </source>
</evidence>
<dbReference type="AlphaFoldDB" id="A0A6N8KUI9"/>
<keyword evidence="5" id="KW-1185">Reference proteome</keyword>
<dbReference type="RefSeq" id="WP_160367101.1">
    <property type="nucleotide sequence ID" value="NZ_WSQA01000001.1"/>
</dbReference>
<accession>A0A6N8KUI9</accession>
<protein>
    <submittedName>
        <fullName evidence="4">DUF4974 domain-containing protein</fullName>
    </submittedName>
</protein>
<organism evidence="4 5">
    <name type="scientific">Sphingobacterium humi</name>
    <dbReference type="NCBI Taxonomy" id="1796905"/>
    <lineage>
        <taxon>Bacteria</taxon>
        <taxon>Pseudomonadati</taxon>
        <taxon>Bacteroidota</taxon>
        <taxon>Sphingobacteriia</taxon>
        <taxon>Sphingobacteriales</taxon>
        <taxon>Sphingobacteriaceae</taxon>
        <taxon>Sphingobacterium</taxon>
    </lineage>
</organism>
<dbReference type="OrthoDB" id="649666at2"/>
<keyword evidence="1" id="KW-0812">Transmembrane</keyword>
<gene>
    <name evidence="4" type="ORF">GQF63_00265</name>
</gene>
<evidence type="ECO:0000259" key="2">
    <source>
        <dbReference type="Pfam" id="PF04773"/>
    </source>
</evidence>
<dbReference type="InterPro" id="IPR012373">
    <property type="entry name" value="Ferrdict_sens_TM"/>
</dbReference>
<keyword evidence="1" id="KW-1133">Transmembrane helix</keyword>
<dbReference type="PANTHER" id="PTHR30273">
    <property type="entry name" value="PERIPLASMIC SIGNAL SENSOR AND SIGMA FACTOR ACTIVATOR FECR-RELATED"/>
    <property type="match status" value="1"/>
</dbReference>